<feature type="signal peptide" evidence="1">
    <location>
        <begin position="1"/>
        <end position="17"/>
    </location>
</feature>
<dbReference type="PANTHER" id="PTHR38787:SF3">
    <property type="entry name" value="REGULATORY P DOMAIN-CONTAINING PROTEIN"/>
    <property type="match status" value="1"/>
</dbReference>
<organism evidence="2 3">
    <name type="scientific">[Torrubiella] hemipterigena</name>
    <dbReference type="NCBI Taxonomy" id="1531966"/>
    <lineage>
        <taxon>Eukaryota</taxon>
        <taxon>Fungi</taxon>
        <taxon>Dikarya</taxon>
        <taxon>Ascomycota</taxon>
        <taxon>Pezizomycotina</taxon>
        <taxon>Sordariomycetes</taxon>
        <taxon>Hypocreomycetidae</taxon>
        <taxon>Hypocreales</taxon>
        <taxon>Clavicipitaceae</taxon>
        <taxon>Clavicipitaceae incertae sedis</taxon>
        <taxon>'Torrubiella' clade</taxon>
    </lineage>
</organism>
<dbReference type="InterPro" id="IPR027589">
    <property type="entry name" value="Choice_anch_B"/>
</dbReference>
<dbReference type="EMBL" id="CDHN01000001">
    <property type="protein sequence ID" value="CEJ83172.1"/>
    <property type="molecule type" value="Genomic_DNA"/>
</dbReference>
<sequence length="463" mass="51198">MRSISVVLSTILTATYALPSADKISPDTINIGFDDPEYGKHALTMEKLMQEKLRFWQEMEDIGGFNDTYEASGSKACSGGKAGEYKCSNIDLMSFLPHSSLGGKSAKGNDVWGWTSPDGREFGVVCQWDGTAFVEVKKDGSMVYLGRLNSQAGASQWRDAKVIADHAYIGAESSGSGMQIFDLKQLLDIKPDAPKIWAKEDVVLFKEFGNSHNIVANPATHTIFAAGTGKDLKCKGGLWMVDVKDPKNPKDAGCVAEDGYTHDADCVIYNGPHKQYQGREICFNYNEKQLAIFDVTERSKPKMLSRMTYKDAVYCHQGWIIDPEMKYLAFDDEADENFGWGPAKGGKTITYIVDIQDLTAPKITGYFQSSQKASDHNLYSIGGIVYQSNYGAGLRVIDMRSVVEDPTGKKFQEIGYFDVRPEDDAEGGKPGYVAAWSVYPFFKSGHILINSIERGIFSVKMRS</sequence>
<dbReference type="NCBIfam" id="TIGR04312">
    <property type="entry name" value="choice_anch_B"/>
    <property type="match status" value="1"/>
</dbReference>
<evidence type="ECO:0000256" key="1">
    <source>
        <dbReference type="SAM" id="SignalP"/>
    </source>
</evidence>
<dbReference type="PANTHER" id="PTHR38787">
    <property type="entry name" value="REGULATORY P DOMAIN-CONTAINING PROTEIN"/>
    <property type="match status" value="1"/>
</dbReference>
<dbReference type="HOGENOM" id="CLU_031217_0_0_1"/>
<reference evidence="2 3" key="1">
    <citation type="journal article" date="2015" name="Genome Announc.">
        <title>Draft Genome Sequence and Gene Annotation of the Entomopathogenic Fungus Verticillium hemipterigenum.</title>
        <authorList>
            <person name="Horn F."/>
            <person name="Habel A."/>
            <person name="Scharf D.H."/>
            <person name="Dworschak J."/>
            <person name="Brakhage A.A."/>
            <person name="Guthke R."/>
            <person name="Hertweck C."/>
            <person name="Linde J."/>
        </authorList>
    </citation>
    <scope>NUCLEOTIDE SEQUENCE [LARGE SCALE GENOMIC DNA]</scope>
</reference>
<dbReference type="OrthoDB" id="2099887at2759"/>
<dbReference type="STRING" id="1531966.A0A0A1TA78"/>
<evidence type="ECO:0000313" key="3">
    <source>
        <dbReference type="Proteomes" id="UP000039046"/>
    </source>
</evidence>
<protein>
    <recommendedName>
        <fullName evidence="4">Regulatory P domain-containing protein</fullName>
    </recommendedName>
</protein>
<evidence type="ECO:0008006" key="4">
    <source>
        <dbReference type="Google" id="ProtNLM"/>
    </source>
</evidence>
<keyword evidence="1" id="KW-0732">Signal</keyword>
<gene>
    <name evidence="2" type="ORF">VHEMI03193</name>
</gene>
<keyword evidence="3" id="KW-1185">Reference proteome</keyword>
<name>A0A0A1TA78_9HYPO</name>
<dbReference type="GO" id="GO:0005576">
    <property type="term" value="C:extracellular region"/>
    <property type="evidence" value="ECO:0007669"/>
    <property type="project" value="TreeGrafter"/>
</dbReference>
<accession>A0A0A1TA78</accession>
<dbReference type="Proteomes" id="UP000039046">
    <property type="component" value="Unassembled WGS sequence"/>
</dbReference>
<feature type="chain" id="PRO_5001989785" description="Regulatory P domain-containing protein" evidence="1">
    <location>
        <begin position="18"/>
        <end position="463"/>
    </location>
</feature>
<proteinExistence type="predicted"/>
<dbReference type="AlphaFoldDB" id="A0A0A1TA78"/>
<evidence type="ECO:0000313" key="2">
    <source>
        <dbReference type="EMBL" id="CEJ83172.1"/>
    </source>
</evidence>